<proteinExistence type="predicted"/>
<dbReference type="OrthoDB" id="9812189at2"/>
<feature type="transmembrane region" description="Helical" evidence="7">
    <location>
        <begin position="117"/>
        <end position="138"/>
    </location>
</feature>
<reference evidence="9 10" key="1">
    <citation type="submission" date="2019-01" db="EMBL/GenBank/DDBJ databases">
        <title>Genomic insights into a novel species Rhodoferax sp.</title>
        <authorList>
            <person name="Jin L."/>
        </authorList>
    </citation>
    <scope>NUCLEOTIDE SEQUENCE [LARGE SCALE GENOMIC DNA]</scope>
    <source>
        <strain evidence="9 10">CHu59-6-5</strain>
    </source>
</reference>
<gene>
    <name evidence="9" type="ORF">EUB48_16480</name>
</gene>
<organism evidence="9 10">
    <name type="scientific">Rhodoferax sediminis</name>
    <dbReference type="NCBI Taxonomy" id="2509614"/>
    <lineage>
        <taxon>Bacteria</taxon>
        <taxon>Pseudomonadati</taxon>
        <taxon>Pseudomonadota</taxon>
        <taxon>Betaproteobacteria</taxon>
        <taxon>Burkholderiales</taxon>
        <taxon>Comamonadaceae</taxon>
        <taxon>Rhodoferax</taxon>
    </lineage>
</organism>
<dbReference type="CDD" id="cd17324">
    <property type="entry name" value="MFS_NepI_like"/>
    <property type="match status" value="1"/>
</dbReference>
<feature type="transmembrane region" description="Helical" evidence="7">
    <location>
        <begin position="178"/>
        <end position="203"/>
    </location>
</feature>
<evidence type="ECO:0000313" key="10">
    <source>
        <dbReference type="Proteomes" id="UP000316798"/>
    </source>
</evidence>
<evidence type="ECO:0000256" key="7">
    <source>
        <dbReference type="SAM" id="Phobius"/>
    </source>
</evidence>
<dbReference type="Proteomes" id="UP000316798">
    <property type="component" value="Chromosome"/>
</dbReference>
<evidence type="ECO:0000256" key="5">
    <source>
        <dbReference type="ARBA" id="ARBA00023136"/>
    </source>
</evidence>
<dbReference type="KEGG" id="rhf:EUB48_16480"/>
<keyword evidence="10" id="KW-1185">Reference proteome</keyword>
<feature type="domain" description="Major facilitator superfamily (MFS) profile" evidence="8">
    <location>
        <begin position="26"/>
        <end position="401"/>
    </location>
</feature>
<keyword evidence="4 7" id="KW-1133">Transmembrane helix</keyword>
<feature type="transmembrane region" description="Helical" evidence="7">
    <location>
        <begin position="24"/>
        <end position="43"/>
    </location>
</feature>
<keyword evidence="2" id="KW-1003">Cell membrane</keyword>
<dbReference type="InterPro" id="IPR036259">
    <property type="entry name" value="MFS_trans_sf"/>
</dbReference>
<feature type="transmembrane region" description="Helical" evidence="7">
    <location>
        <begin position="91"/>
        <end position="111"/>
    </location>
</feature>
<evidence type="ECO:0000256" key="2">
    <source>
        <dbReference type="ARBA" id="ARBA00022475"/>
    </source>
</evidence>
<dbReference type="SUPFAM" id="SSF103473">
    <property type="entry name" value="MFS general substrate transporter"/>
    <property type="match status" value="1"/>
</dbReference>
<dbReference type="InterPro" id="IPR050189">
    <property type="entry name" value="MFS_Efflux_Transporters"/>
</dbReference>
<dbReference type="Gene3D" id="1.20.1250.20">
    <property type="entry name" value="MFS general substrate transporter like domains"/>
    <property type="match status" value="1"/>
</dbReference>
<dbReference type="AlphaFoldDB" id="A0A515DE63"/>
<feature type="transmembrane region" description="Helical" evidence="7">
    <location>
        <begin position="376"/>
        <end position="395"/>
    </location>
</feature>
<feature type="transmembrane region" description="Helical" evidence="7">
    <location>
        <begin position="257"/>
        <end position="277"/>
    </location>
</feature>
<feature type="compositionally biased region" description="Polar residues" evidence="6">
    <location>
        <begin position="1"/>
        <end position="10"/>
    </location>
</feature>
<dbReference type="InterPro" id="IPR011701">
    <property type="entry name" value="MFS"/>
</dbReference>
<feature type="transmembrane region" description="Helical" evidence="7">
    <location>
        <begin position="314"/>
        <end position="338"/>
    </location>
</feature>
<keyword evidence="3 7" id="KW-0812">Transmembrane</keyword>
<dbReference type="PROSITE" id="PS50850">
    <property type="entry name" value="MFS"/>
    <property type="match status" value="1"/>
</dbReference>
<comment type="subcellular location">
    <subcellularLocation>
        <location evidence="1">Cell membrane</location>
        <topology evidence="1">Multi-pass membrane protein</topology>
    </subcellularLocation>
</comment>
<dbReference type="InterPro" id="IPR020846">
    <property type="entry name" value="MFS_dom"/>
</dbReference>
<evidence type="ECO:0000256" key="6">
    <source>
        <dbReference type="SAM" id="MobiDB-lite"/>
    </source>
</evidence>
<protein>
    <submittedName>
        <fullName evidence="9">MFS transporter</fullName>
    </submittedName>
</protein>
<dbReference type="Pfam" id="PF07690">
    <property type="entry name" value="MFS_1"/>
    <property type="match status" value="1"/>
</dbReference>
<name>A0A515DE63_9BURK</name>
<accession>A0A515DE63</accession>
<evidence type="ECO:0000256" key="3">
    <source>
        <dbReference type="ARBA" id="ARBA00022692"/>
    </source>
</evidence>
<dbReference type="GO" id="GO:0005886">
    <property type="term" value="C:plasma membrane"/>
    <property type="evidence" value="ECO:0007669"/>
    <property type="project" value="UniProtKB-SubCell"/>
</dbReference>
<evidence type="ECO:0000259" key="8">
    <source>
        <dbReference type="PROSITE" id="PS50850"/>
    </source>
</evidence>
<feature type="transmembrane region" description="Helical" evidence="7">
    <location>
        <begin position="150"/>
        <end position="172"/>
    </location>
</feature>
<feature type="region of interest" description="Disordered" evidence="6">
    <location>
        <begin position="1"/>
        <end position="20"/>
    </location>
</feature>
<dbReference type="GO" id="GO:0022857">
    <property type="term" value="F:transmembrane transporter activity"/>
    <property type="evidence" value="ECO:0007669"/>
    <property type="project" value="InterPro"/>
</dbReference>
<dbReference type="RefSeq" id="WP_142820148.1">
    <property type="nucleotide sequence ID" value="NZ_CP035503.1"/>
</dbReference>
<dbReference type="EMBL" id="CP035503">
    <property type="protein sequence ID" value="QDL38711.1"/>
    <property type="molecule type" value="Genomic_DNA"/>
</dbReference>
<keyword evidence="5 7" id="KW-0472">Membrane</keyword>
<evidence type="ECO:0000256" key="4">
    <source>
        <dbReference type="ARBA" id="ARBA00022989"/>
    </source>
</evidence>
<feature type="transmembrane region" description="Helical" evidence="7">
    <location>
        <begin position="289"/>
        <end position="308"/>
    </location>
</feature>
<evidence type="ECO:0000313" key="9">
    <source>
        <dbReference type="EMBL" id="QDL38711.1"/>
    </source>
</evidence>
<dbReference type="PANTHER" id="PTHR43124">
    <property type="entry name" value="PURINE EFFLUX PUMP PBUE"/>
    <property type="match status" value="1"/>
</dbReference>
<dbReference type="PANTHER" id="PTHR43124:SF3">
    <property type="entry name" value="CHLORAMPHENICOL EFFLUX PUMP RV0191"/>
    <property type="match status" value="1"/>
</dbReference>
<sequence length="413" mass="41843">MSLSTPSPVTTGGAATESPSESSWGAVAVLGIAAFALISTEFLPVGLLPQIAHELEQSEGRTGLMVTLPSVMGALAAPLTIAFAGRLDRRWLLGGLVGLLALSNFIVAMSGSFAAILFGRLLMGIAVGGFWTVGGSLGPRLKPGPQAARASALILSGVSIGTVAGVPAGALLGELVGWRWAFGAAGAISLVVLALLLALLPALPSTATRNGLREIPSLLREPKVQLGLATILLLFGGQFSAYTYISPFLLQVTGIAPVTLGAVLLGYGASGFAGNLVGGWLAERDLRGALVATGLVLGMSVLGLVLLGQGNVSWAVALVIIWGLGFGMLPIAVQSWMFGAAPQRLEAVQAMYVSAAQAAIGGGALLGGLLADSFGIASAMWLGALSALAISLVVVGQRFWRRQAPQVCCAQAS</sequence>
<feature type="transmembrane region" description="Helical" evidence="7">
    <location>
        <begin position="350"/>
        <end position="370"/>
    </location>
</feature>
<feature type="transmembrane region" description="Helical" evidence="7">
    <location>
        <begin position="224"/>
        <end position="245"/>
    </location>
</feature>
<evidence type="ECO:0000256" key="1">
    <source>
        <dbReference type="ARBA" id="ARBA00004651"/>
    </source>
</evidence>
<feature type="transmembrane region" description="Helical" evidence="7">
    <location>
        <begin position="63"/>
        <end position="84"/>
    </location>
</feature>